<dbReference type="EMBL" id="VIFX01000046">
    <property type="protein sequence ID" value="TQR83350.1"/>
    <property type="molecule type" value="Genomic_DNA"/>
</dbReference>
<evidence type="ECO:0000256" key="6">
    <source>
        <dbReference type="ARBA" id="ARBA00037368"/>
    </source>
</evidence>
<evidence type="ECO:0000313" key="12">
    <source>
        <dbReference type="Proteomes" id="UP000315759"/>
    </source>
</evidence>
<comment type="catalytic activity">
    <reaction evidence="5">
        <text>(5R)-5-hydroxy-L-lysine + GTP = (5R)-5-phosphooxy-L-lysine + GDP + H(+)</text>
        <dbReference type="Rhea" id="RHEA:19049"/>
        <dbReference type="ChEBI" id="CHEBI:15378"/>
        <dbReference type="ChEBI" id="CHEBI:37565"/>
        <dbReference type="ChEBI" id="CHEBI:57882"/>
        <dbReference type="ChEBI" id="CHEBI:58189"/>
        <dbReference type="ChEBI" id="CHEBI:58357"/>
        <dbReference type="EC" id="2.7.1.81"/>
    </reaction>
</comment>
<keyword evidence="4" id="KW-0418">Kinase</keyword>
<reference evidence="11 12" key="1">
    <citation type="submission" date="2018-10" db="EMBL/GenBank/DDBJ databases">
        <title>Draft genome of Mycobacterium hodleri strain B.</title>
        <authorList>
            <person name="Amande T.J."/>
            <person name="Mcgenity T.J."/>
        </authorList>
    </citation>
    <scope>NUCLEOTIDE SEQUENCE [LARGE SCALE GENOMIC DNA]</scope>
    <source>
        <strain evidence="11 12">B</strain>
    </source>
</reference>
<dbReference type="InterPro" id="IPR011009">
    <property type="entry name" value="Kinase-like_dom_sf"/>
</dbReference>
<evidence type="ECO:0000256" key="5">
    <source>
        <dbReference type="ARBA" id="ARBA00036820"/>
    </source>
</evidence>
<dbReference type="InterPro" id="IPR002575">
    <property type="entry name" value="Aminoglycoside_PTrfase"/>
</dbReference>
<dbReference type="EC" id="2.7.1.81" evidence="7"/>
<dbReference type="Pfam" id="PF01636">
    <property type="entry name" value="APH"/>
    <property type="match status" value="1"/>
</dbReference>
<feature type="domain" description="Aminoglycoside phosphotransferase" evidence="10">
    <location>
        <begin position="99"/>
        <end position="326"/>
    </location>
</feature>
<dbReference type="SUPFAM" id="SSF56112">
    <property type="entry name" value="Protein kinase-like (PK-like)"/>
    <property type="match status" value="1"/>
</dbReference>
<feature type="compositionally biased region" description="Basic and acidic residues" evidence="9">
    <location>
        <begin position="17"/>
        <end position="28"/>
    </location>
</feature>
<dbReference type="Proteomes" id="UP000315759">
    <property type="component" value="Unassembled WGS sequence"/>
</dbReference>
<dbReference type="GO" id="GO:0005737">
    <property type="term" value="C:cytoplasm"/>
    <property type="evidence" value="ECO:0007669"/>
    <property type="project" value="UniProtKB-SubCell"/>
</dbReference>
<organism evidence="11 12">
    <name type="scientific">Mycolicibacterium hodleri</name>
    <dbReference type="NCBI Taxonomy" id="49897"/>
    <lineage>
        <taxon>Bacteria</taxon>
        <taxon>Bacillati</taxon>
        <taxon>Actinomycetota</taxon>
        <taxon>Actinomycetes</taxon>
        <taxon>Mycobacteriales</taxon>
        <taxon>Mycobacteriaceae</taxon>
        <taxon>Mycolicibacterium</taxon>
    </lineage>
</organism>
<protein>
    <recommendedName>
        <fullName evidence="8">Hydroxylysine kinase</fullName>
        <ecNumber evidence="7">2.7.1.81</ecNumber>
    </recommendedName>
</protein>
<keyword evidence="2" id="KW-0963">Cytoplasm</keyword>
<evidence type="ECO:0000256" key="1">
    <source>
        <dbReference type="ARBA" id="ARBA00004496"/>
    </source>
</evidence>
<dbReference type="AlphaFoldDB" id="A0A544VTN6"/>
<comment type="caution">
    <text evidence="11">The sequence shown here is derived from an EMBL/GenBank/DDBJ whole genome shotgun (WGS) entry which is preliminary data.</text>
</comment>
<dbReference type="PANTHER" id="PTHR21064:SF1">
    <property type="entry name" value="HYDROXYLYSINE KINASE"/>
    <property type="match status" value="1"/>
</dbReference>
<dbReference type="Gene3D" id="3.90.1200.10">
    <property type="match status" value="1"/>
</dbReference>
<comment type="subcellular location">
    <subcellularLocation>
        <location evidence="1">Cytoplasm</location>
    </subcellularLocation>
</comment>
<evidence type="ECO:0000256" key="8">
    <source>
        <dbReference type="ARBA" id="ARBA00040505"/>
    </source>
</evidence>
<evidence type="ECO:0000313" key="11">
    <source>
        <dbReference type="EMBL" id="TQR83350.1"/>
    </source>
</evidence>
<keyword evidence="3 11" id="KW-0808">Transferase</keyword>
<dbReference type="GO" id="GO:0047992">
    <property type="term" value="F:hydroxylysine kinase activity"/>
    <property type="evidence" value="ECO:0007669"/>
    <property type="project" value="UniProtKB-EC"/>
</dbReference>
<name>A0A544VTN6_9MYCO</name>
<feature type="region of interest" description="Disordered" evidence="9">
    <location>
        <begin position="1"/>
        <end position="43"/>
    </location>
</feature>
<evidence type="ECO:0000256" key="2">
    <source>
        <dbReference type="ARBA" id="ARBA00022490"/>
    </source>
</evidence>
<evidence type="ECO:0000256" key="9">
    <source>
        <dbReference type="SAM" id="MobiDB-lite"/>
    </source>
</evidence>
<evidence type="ECO:0000256" key="4">
    <source>
        <dbReference type="ARBA" id="ARBA00022777"/>
    </source>
</evidence>
<dbReference type="PANTHER" id="PTHR21064">
    <property type="entry name" value="AMINOGLYCOSIDE PHOSPHOTRANSFERASE DOMAIN-CONTAINING PROTEIN-RELATED"/>
    <property type="match status" value="1"/>
</dbReference>
<proteinExistence type="predicted"/>
<sequence length="410" mass="45134">MRTRRTHRSPWRVLRSQRNETPDAERHPPPHSTTAALHPSGSDAGVDAVITNSDILVQIARESALASGAPAFPDQRVAAELRRLYGLRGQLTRIPTEKDDTFRLATTAGHFLVKIAPASESARIVNLQSAVMLHLEESAEPIPAQRLIRGLRGQIESTVVDPDGNARILRVLSYLEGSLLATAQPTPAQFAGVGAMLARLDRSLSDFAHPEDSRLLIWDLKNFSHMRPLLEWVTDRDDVTMATWIFDQFDAYVAPRIVDLDTQMIHGDFSPFNVVVDPASEEFVTGIIDFGDVVRSPIVFELSVAVANQIGADEQRPWASALDIVRGYQRERPVTDDEVGLLAITGPARLLLRALIFGWRAALHPDSRDYGLSHSALDWNRLRCAMSVATPTIEALLTSTGTPASPTGRE</sequence>
<evidence type="ECO:0000259" key="10">
    <source>
        <dbReference type="Pfam" id="PF01636"/>
    </source>
</evidence>
<evidence type="ECO:0000256" key="3">
    <source>
        <dbReference type="ARBA" id="ARBA00022679"/>
    </source>
</evidence>
<keyword evidence="12" id="KW-1185">Reference proteome</keyword>
<accession>A0A544VTN6</accession>
<evidence type="ECO:0000256" key="7">
    <source>
        <dbReference type="ARBA" id="ARBA00038873"/>
    </source>
</evidence>
<gene>
    <name evidence="11" type="ORF">D8S82_27410</name>
</gene>
<feature type="compositionally biased region" description="Basic residues" evidence="9">
    <location>
        <begin position="1"/>
        <end position="10"/>
    </location>
</feature>
<comment type="function">
    <text evidence="6">Catalyzes the GTP-dependent phosphorylation of 5-hydroxy-L-lysine.</text>
</comment>
<dbReference type="InterPro" id="IPR050249">
    <property type="entry name" value="Pseudomonas-type_ThrB"/>
</dbReference>